<proteinExistence type="predicted"/>
<protein>
    <submittedName>
        <fullName evidence="2">CSON009306 protein</fullName>
    </submittedName>
</protein>
<gene>
    <name evidence="2" type="primary">CSON009306</name>
</gene>
<dbReference type="VEuPathDB" id="VectorBase:CSON009306"/>
<reference evidence="2" key="1">
    <citation type="submission" date="2018-07" db="EMBL/GenBank/DDBJ databases">
        <authorList>
            <person name="Quirk P.G."/>
            <person name="Krulwich T.A."/>
        </authorList>
    </citation>
    <scope>NUCLEOTIDE SEQUENCE</scope>
</reference>
<sequence length="140" mass="15904">MKSIILLSICATVTLAGVIHDDGEGGETHHHHKIDHEHATSHQSFKFHHFHAVPVYVKKEDQQFLKHPVEVGGIKHKLKILHPETEHPKSYGLTLENHGEEHHAHKYHDLGGAGSEPVIQSNNHEYVPQYHDIQVNEEQS</sequence>
<feature type="chain" id="PRO_5016397621" evidence="1">
    <location>
        <begin position="17"/>
        <end position="140"/>
    </location>
</feature>
<organism evidence="2">
    <name type="scientific">Culicoides sonorensis</name>
    <name type="common">Biting midge</name>
    <dbReference type="NCBI Taxonomy" id="179676"/>
    <lineage>
        <taxon>Eukaryota</taxon>
        <taxon>Metazoa</taxon>
        <taxon>Ecdysozoa</taxon>
        <taxon>Arthropoda</taxon>
        <taxon>Hexapoda</taxon>
        <taxon>Insecta</taxon>
        <taxon>Pterygota</taxon>
        <taxon>Neoptera</taxon>
        <taxon>Endopterygota</taxon>
        <taxon>Diptera</taxon>
        <taxon>Nematocera</taxon>
        <taxon>Chironomoidea</taxon>
        <taxon>Ceratopogonidae</taxon>
        <taxon>Ceratopogoninae</taxon>
        <taxon>Culicoides</taxon>
        <taxon>Monoculicoides</taxon>
    </lineage>
</organism>
<keyword evidence="1" id="KW-0732">Signal</keyword>
<name>A0A336M0J5_CULSO</name>
<evidence type="ECO:0000256" key="1">
    <source>
        <dbReference type="SAM" id="SignalP"/>
    </source>
</evidence>
<dbReference type="AlphaFoldDB" id="A0A336M0J5"/>
<dbReference type="EMBL" id="UFQT01000367">
    <property type="protein sequence ID" value="SSX23590.1"/>
    <property type="molecule type" value="Genomic_DNA"/>
</dbReference>
<feature type="signal peptide" evidence="1">
    <location>
        <begin position="1"/>
        <end position="16"/>
    </location>
</feature>
<evidence type="ECO:0000313" key="2">
    <source>
        <dbReference type="EMBL" id="SSX23590.1"/>
    </source>
</evidence>
<accession>A0A336M0J5</accession>